<dbReference type="GO" id="GO:0046872">
    <property type="term" value="F:metal ion binding"/>
    <property type="evidence" value="ECO:0007669"/>
    <property type="project" value="UniProtKB-KW"/>
</dbReference>
<dbReference type="InterPro" id="IPR000917">
    <property type="entry name" value="Sulfatase_N"/>
</dbReference>
<gene>
    <name evidence="9" type="ORF">FJU08_00005</name>
</gene>
<evidence type="ECO:0000259" key="8">
    <source>
        <dbReference type="Pfam" id="PF00884"/>
    </source>
</evidence>
<name>A0A506UI54_9HYPH</name>
<comment type="cofactor">
    <cofactor evidence="1">
        <name>Ca(2+)</name>
        <dbReference type="ChEBI" id="CHEBI:29108"/>
    </cofactor>
</comment>
<dbReference type="GO" id="GO:0004065">
    <property type="term" value="F:arylsulfatase activity"/>
    <property type="evidence" value="ECO:0007669"/>
    <property type="project" value="TreeGrafter"/>
</dbReference>
<dbReference type="SUPFAM" id="SSF53649">
    <property type="entry name" value="Alkaline phosphatase-like"/>
    <property type="match status" value="1"/>
</dbReference>
<sequence>MDVLNIRADRKRGLLSSVGRSVNLGGALVGLSLVLVAAGGAFAQDAGNARGSTTGPTTAKGYDYPGFSLHMSDVKPAPNMYPALVRPQQDKEALEKLAALKQKTGKKPNILIFLMDDVGWSDPGFNGGGVAVGNATPNMDAFAENGLLLTSAYSTPSSSPSRATLLTGQNPLHHGILRPPMYGEAGGLDGALTLAKLLKDQGYVTQGVGKWHVGENKGSLPQNVGFDDYVGFLGVSDMYTEWRDIYMNPEIALSPSRYKMMMDDDFDHTEVHCTSADTSKCESGREIDLDYIKDLDQHWKDVTLNFLDSQKGSDKPFFLYHATRGCHFDNYPNDNYAGKSAAHTVFSDCMVELDDIFGEITEKLKETGELDNSLIIFSSDNGPECEVPPHGRTLFRGCKGSDWEGGVRVPTFAYWNGMIEPRRSDGLFDFADILPTAMSLAGVHGGDIGKLFDEKTYIDGVDQASFLLADNGVSNRRSRPYTINQYFGGMRIDEYKYLFTGEVENSIVQKGDWGGFSGSLFHDTGGALMFNLYESPKEDVNVGIRHIPATVPLMGATSFYMKELMKFPPQFKIGFVSNNPAVYNLAPEVRDGIGKMVEEYGLGRPSP</sequence>
<evidence type="ECO:0000256" key="3">
    <source>
        <dbReference type="ARBA" id="ARBA00022723"/>
    </source>
</evidence>
<dbReference type="Gene3D" id="3.40.720.10">
    <property type="entry name" value="Alkaline Phosphatase, subunit A"/>
    <property type="match status" value="1"/>
</dbReference>
<organism evidence="9 10">
    <name type="scientific">Martelella alba</name>
    <dbReference type="NCBI Taxonomy" id="2590451"/>
    <lineage>
        <taxon>Bacteria</taxon>
        <taxon>Pseudomonadati</taxon>
        <taxon>Pseudomonadota</taxon>
        <taxon>Alphaproteobacteria</taxon>
        <taxon>Hyphomicrobiales</taxon>
        <taxon>Aurantimonadaceae</taxon>
        <taxon>Martelella</taxon>
    </lineage>
</organism>
<dbReference type="Pfam" id="PF00884">
    <property type="entry name" value="Sulfatase"/>
    <property type="match status" value="1"/>
</dbReference>
<dbReference type="InterPro" id="IPR050738">
    <property type="entry name" value="Sulfatase"/>
</dbReference>
<feature type="modified residue" description="3-oxoalanine (Ser)" evidence="7">
    <location>
        <position position="158"/>
    </location>
</feature>
<comment type="caution">
    <text evidence="9">The sequence shown here is derived from an EMBL/GenBank/DDBJ whole genome shotgun (WGS) entry which is preliminary data.</text>
</comment>
<dbReference type="InterPro" id="IPR017850">
    <property type="entry name" value="Alkaline_phosphatase_core_sf"/>
</dbReference>
<feature type="domain" description="Sulfatase N-terminal" evidence="8">
    <location>
        <begin position="108"/>
        <end position="443"/>
    </location>
</feature>
<evidence type="ECO:0000256" key="7">
    <source>
        <dbReference type="PIRSR" id="PIRSR600917-52"/>
    </source>
</evidence>
<evidence type="ECO:0000313" key="9">
    <source>
        <dbReference type="EMBL" id="TPW32990.1"/>
    </source>
</evidence>
<dbReference type="Proteomes" id="UP000318801">
    <property type="component" value="Unassembled WGS sequence"/>
</dbReference>
<evidence type="ECO:0000256" key="2">
    <source>
        <dbReference type="ARBA" id="ARBA00008779"/>
    </source>
</evidence>
<keyword evidence="10" id="KW-1185">Reference proteome</keyword>
<keyword evidence="4" id="KW-0732">Signal</keyword>
<dbReference type="Gene3D" id="3.30.1120.10">
    <property type="match status" value="1"/>
</dbReference>
<evidence type="ECO:0000256" key="6">
    <source>
        <dbReference type="ARBA" id="ARBA00022837"/>
    </source>
</evidence>
<comment type="similarity">
    <text evidence="2">Belongs to the sulfatase family.</text>
</comment>
<accession>A0A506UI54</accession>
<keyword evidence="5" id="KW-0378">Hydrolase</keyword>
<evidence type="ECO:0000256" key="4">
    <source>
        <dbReference type="ARBA" id="ARBA00022729"/>
    </source>
</evidence>
<dbReference type="EMBL" id="VHLG01000001">
    <property type="protein sequence ID" value="TPW32990.1"/>
    <property type="molecule type" value="Genomic_DNA"/>
</dbReference>
<dbReference type="PROSITE" id="PS00149">
    <property type="entry name" value="SULFATASE_2"/>
    <property type="match status" value="1"/>
</dbReference>
<dbReference type="PROSITE" id="PS00523">
    <property type="entry name" value="SULFATASE_1"/>
    <property type="match status" value="1"/>
</dbReference>
<proteinExistence type="inferred from homology"/>
<dbReference type="InterPro" id="IPR024607">
    <property type="entry name" value="Sulfatase_CS"/>
</dbReference>
<dbReference type="PANTHER" id="PTHR42693">
    <property type="entry name" value="ARYLSULFATASE FAMILY MEMBER"/>
    <property type="match status" value="1"/>
</dbReference>
<evidence type="ECO:0000313" key="10">
    <source>
        <dbReference type="Proteomes" id="UP000318801"/>
    </source>
</evidence>
<evidence type="ECO:0000256" key="1">
    <source>
        <dbReference type="ARBA" id="ARBA00001913"/>
    </source>
</evidence>
<dbReference type="AlphaFoldDB" id="A0A506UI54"/>
<reference evidence="9 10" key="1">
    <citation type="submission" date="2019-06" db="EMBL/GenBank/DDBJ databases">
        <authorList>
            <person name="Li M."/>
        </authorList>
    </citation>
    <scope>NUCLEOTIDE SEQUENCE [LARGE SCALE GENOMIC DNA]</scope>
    <source>
        <strain evidence="9 10">BGMRC2036</strain>
    </source>
</reference>
<evidence type="ECO:0000256" key="5">
    <source>
        <dbReference type="ARBA" id="ARBA00022801"/>
    </source>
</evidence>
<keyword evidence="6" id="KW-0106">Calcium</keyword>
<dbReference type="OrthoDB" id="9795675at2"/>
<comment type="PTM">
    <text evidence="7">The conversion to 3-oxoalanine (also known as C-formylglycine, FGly), of a serine or cysteine residue in prokaryotes and of a cysteine residue in eukaryotes, is critical for catalytic activity.</text>
</comment>
<keyword evidence="3" id="KW-0479">Metal-binding</keyword>
<dbReference type="PANTHER" id="PTHR42693:SF42">
    <property type="entry name" value="ARYLSULFATASE G"/>
    <property type="match status" value="1"/>
</dbReference>
<protein>
    <submittedName>
        <fullName evidence="9">Arylsulfatase</fullName>
    </submittedName>
</protein>